<comment type="pathway">
    <text evidence="3">Protein modification; protein ubiquitination.</text>
</comment>
<accession>A0A158Q352</accession>
<dbReference type="CDD" id="cd16463">
    <property type="entry name" value="RING-H2_PHR"/>
    <property type="match status" value="1"/>
</dbReference>
<comment type="subcellular location">
    <subcellularLocation>
        <location evidence="2">Cell projection</location>
        <location evidence="2">Axon</location>
    </subcellularLocation>
</comment>
<dbReference type="InterPro" id="IPR009091">
    <property type="entry name" value="RCC1/BLIP-II"/>
</dbReference>
<dbReference type="InterPro" id="IPR008979">
    <property type="entry name" value="Galactose-bd-like_sf"/>
</dbReference>
<dbReference type="Proteomes" id="UP000274756">
    <property type="component" value="Unassembled WGS sequence"/>
</dbReference>
<gene>
    <name evidence="19" type="ORF">DME_LOCUS6022</name>
</gene>
<reference evidence="19 21" key="2">
    <citation type="submission" date="2018-11" db="EMBL/GenBank/DDBJ databases">
        <authorList>
            <consortium name="Pathogen Informatics"/>
        </authorList>
    </citation>
    <scope>NUCLEOTIDE SEQUENCE [LARGE SCALE GENOMIC DNA]</scope>
</reference>
<dbReference type="WBParaSite" id="DME_0000166201-mRNA-1">
    <property type="protein sequence ID" value="DME_0000166201-mRNA-1"/>
    <property type="gene ID" value="DME_0000166201"/>
</dbReference>
<feature type="domain" description="RING-type" evidence="16">
    <location>
        <begin position="3832"/>
        <end position="3883"/>
    </location>
</feature>
<evidence type="ECO:0000256" key="1">
    <source>
        <dbReference type="ARBA" id="ARBA00000333"/>
    </source>
</evidence>
<evidence type="ECO:0000256" key="8">
    <source>
        <dbReference type="ARBA" id="ARBA00022737"/>
    </source>
</evidence>
<dbReference type="GO" id="GO:0008582">
    <property type="term" value="P:regulation of synaptic assembly at neuromuscular junction"/>
    <property type="evidence" value="ECO:0007669"/>
    <property type="project" value="TreeGrafter"/>
</dbReference>
<feature type="repeat" description="RCC1" evidence="14">
    <location>
        <begin position="889"/>
        <end position="940"/>
    </location>
</feature>
<dbReference type="PROSITE" id="PS50119">
    <property type="entry name" value="ZF_BBOX"/>
    <property type="match status" value="1"/>
</dbReference>
<reference evidence="22" key="1">
    <citation type="submission" date="2016-04" db="UniProtKB">
        <authorList>
            <consortium name="WormBaseParasite"/>
        </authorList>
    </citation>
    <scope>IDENTIFICATION</scope>
</reference>
<dbReference type="STRING" id="318479.A0A158Q352"/>
<keyword evidence="6" id="KW-0808">Transferase</keyword>
<keyword evidence="10" id="KW-0833">Ubl conjugation pathway</keyword>
<dbReference type="EMBL" id="UYYG01001154">
    <property type="protein sequence ID" value="VDN56049.1"/>
    <property type="molecule type" value="Genomic_DNA"/>
</dbReference>
<evidence type="ECO:0000256" key="14">
    <source>
        <dbReference type="PROSITE-ProRule" id="PRU00235"/>
    </source>
</evidence>
<dbReference type="GO" id="GO:0005886">
    <property type="term" value="C:plasma membrane"/>
    <property type="evidence" value="ECO:0007669"/>
    <property type="project" value="TreeGrafter"/>
</dbReference>
<evidence type="ECO:0000256" key="4">
    <source>
        <dbReference type="ARBA" id="ARBA00005415"/>
    </source>
</evidence>
<dbReference type="PROSITE" id="PS50089">
    <property type="entry name" value="ZF_RING_2"/>
    <property type="match status" value="1"/>
</dbReference>
<organism evidence="20 22">
    <name type="scientific">Dracunculus medinensis</name>
    <name type="common">Guinea worm</name>
    <dbReference type="NCBI Taxonomy" id="318479"/>
    <lineage>
        <taxon>Eukaryota</taxon>
        <taxon>Metazoa</taxon>
        <taxon>Ecdysozoa</taxon>
        <taxon>Nematoda</taxon>
        <taxon>Chromadorea</taxon>
        <taxon>Rhabditida</taxon>
        <taxon>Spirurina</taxon>
        <taxon>Dracunculoidea</taxon>
        <taxon>Dracunculidae</taxon>
        <taxon>Dracunculus</taxon>
    </lineage>
</organism>
<comment type="similarity">
    <text evidence="4">Belongs to the RING-Cys relay (RCR) family.</text>
</comment>
<feature type="repeat" description="RCC1" evidence="14">
    <location>
        <begin position="833"/>
        <end position="888"/>
    </location>
</feature>
<dbReference type="InterPro" id="IPR012983">
    <property type="entry name" value="PHR"/>
</dbReference>
<dbReference type="GO" id="GO:0008270">
    <property type="term" value="F:zinc ion binding"/>
    <property type="evidence" value="ECO:0007669"/>
    <property type="project" value="UniProtKB-KW"/>
</dbReference>
<dbReference type="PROSITE" id="PS51284">
    <property type="entry name" value="DOC"/>
    <property type="match status" value="1"/>
</dbReference>
<dbReference type="InterPro" id="IPR000315">
    <property type="entry name" value="Znf_B-box"/>
</dbReference>
<dbReference type="SMART" id="SM01337">
    <property type="entry name" value="APC10"/>
    <property type="match status" value="1"/>
</dbReference>
<dbReference type="PANTHER" id="PTHR45943:SF1">
    <property type="entry name" value="E3 UBIQUITIN-PROTEIN LIGASE MYCBP2"/>
    <property type="match status" value="1"/>
</dbReference>
<comment type="catalytic activity">
    <reaction evidence="1">
        <text>[E2 ubiquitin-conjugating enzyme]-S-ubiquitinyl-L-cysteine + [acceptor protein]-L-threonine = [E2 ubiquitin-conjugating enzyme]-L-cysteine + [acceptor protein]-3-O-ubiquitinyl-L-threonine.</text>
        <dbReference type="EC" id="2.3.2.33"/>
    </reaction>
</comment>
<dbReference type="GO" id="GO:0030424">
    <property type="term" value="C:axon"/>
    <property type="evidence" value="ECO:0007669"/>
    <property type="project" value="UniProtKB-SubCell"/>
</dbReference>
<dbReference type="SUPFAM" id="SSF49785">
    <property type="entry name" value="Galactose-binding domain-like"/>
    <property type="match status" value="1"/>
</dbReference>
<dbReference type="GO" id="GO:0099174">
    <property type="term" value="P:regulation of presynapse organization"/>
    <property type="evidence" value="ECO:0007669"/>
    <property type="project" value="UniProtKB-ARBA"/>
</dbReference>
<dbReference type="FunFam" id="3.30.40.10:FF:000078">
    <property type="entry name" value="E3 ubiquitin-protein ligase MYCBP2 isoform X1"/>
    <property type="match status" value="1"/>
</dbReference>
<keyword evidence="12" id="KW-0966">Cell projection</keyword>
<dbReference type="GO" id="GO:0016567">
    <property type="term" value="P:protein ubiquitination"/>
    <property type="evidence" value="ECO:0007669"/>
    <property type="project" value="UniProtKB-UniPathway"/>
</dbReference>
<dbReference type="Gene3D" id="2.60.120.260">
    <property type="entry name" value="Galactose-binding domain-like"/>
    <property type="match status" value="1"/>
</dbReference>
<dbReference type="Gene3D" id="2.60.120.820">
    <property type="entry name" value="PHR domain"/>
    <property type="match status" value="2"/>
</dbReference>
<evidence type="ECO:0000259" key="16">
    <source>
        <dbReference type="PROSITE" id="PS50089"/>
    </source>
</evidence>
<dbReference type="SUPFAM" id="SSF57850">
    <property type="entry name" value="RING/U-box"/>
    <property type="match status" value="1"/>
</dbReference>
<dbReference type="Pfam" id="PF00415">
    <property type="entry name" value="RCC1"/>
    <property type="match status" value="1"/>
</dbReference>
<dbReference type="PANTHER" id="PTHR45943">
    <property type="entry name" value="E3 UBIQUITIN-PROTEIN LIGASE MYCBP2"/>
    <property type="match status" value="1"/>
</dbReference>
<evidence type="ECO:0000256" key="7">
    <source>
        <dbReference type="ARBA" id="ARBA00022723"/>
    </source>
</evidence>
<evidence type="ECO:0000256" key="3">
    <source>
        <dbReference type="ARBA" id="ARBA00004906"/>
    </source>
</evidence>
<keyword evidence="8" id="KW-0677">Repeat</keyword>
<dbReference type="SMART" id="SM00184">
    <property type="entry name" value="RING"/>
    <property type="match status" value="1"/>
</dbReference>
<evidence type="ECO:0000256" key="9">
    <source>
        <dbReference type="ARBA" id="ARBA00022771"/>
    </source>
</evidence>
<dbReference type="GO" id="GO:0005634">
    <property type="term" value="C:nucleus"/>
    <property type="evidence" value="ECO:0007669"/>
    <property type="project" value="TreeGrafter"/>
</dbReference>
<dbReference type="Proteomes" id="UP000038040">
    <property type="component" value="Unplaced"/>
</dbReference>
<evidence type="ECO:0000259" key="17">
    <source>
        <dbReference type="PROSITE" id="PS50119"/>
    </source>
</evidence>
<evidence type="ECO:0000259" key="18">
    <source>
        <dbReference type="PROSITE" id="PS51284"/>
    </source>
</evidence>
<dbReference type="InterPro" id="IPR004939">
    <property type="entry name" value="APC_su10/DOC_dom"/>
</dbReference>
<keyword evidence="11" id="KW-0862">Zinc</keyword>
<dbReference type="Pfam" id="PF08005">
    <property type="entry name" value="PHR"/>
    <property type="match status" value="2"/>
</dbReference>
<dbReference type="PROSITE" id="PS00626">
    <property type="entry name" value="RCC1_2"/>
    <property type="match status" value="1"/>
</dbReference>
<evidence type="ECO:0000313" key="19">
    <source>
        <dbReference type="EMBL" id="VDN56049.1"/>
    </source>
</evidence>
<evidence type="ECO:0000256" key="13">
    <source>
        <dbReference type="PROSITE-ProRule" id="PRU00024"/>
    </source>
</evidence>
<evidence type="ECO:0000256" key="12">
    <source>
        <dbReference type="ARBA" id="ARBA00023273"/>
    </source>
</evidence>
<keyword evidence="21" id="KW-1185">Reference proteome</keyword>
<dbReference type="InterPro" id="IPR038648">
    <property type="entry name" value="PHR_sf"/>
</dbReference>
<dbReference type="GO" id="GO:0061630">
    <property type="term" value="F:ubiquitin protein ligase activity"/>
    <property type="evidence" value="ECO:0007669"/>
    <property type="project" value="UniProtKB-EC"/>
</dbReference>
<dbReference type="CDD" id="cd19799">
    <property type="entry name" value="Bbox2_MYCBP2"/>
    <property type="match status" value="1"/>
</dbReference>
<feature type="domain" description="B box-type" evidence="17">
    <location>
        <begin position="3641"/>
        <end position="3689"/>
    </location>
</feature>
<evidence type="ECO:0000313" key="22">
    <source>
        <dbReference type="WBParaSite" id="DME_0000166201-mRNA-1"/>
    </source>
</evidence>
<keyword evidence="9 13" id="KW-0863">Zinc-finger</keyword>
<evidence type="ECO:0000256" key="6">
    <source>
        <dbReference type="ARBA" id="ARBA00022679"/>
    </source>
</evidence>
<evidence type="ECO:0000256" key="15">
    <source>
        <dbReference type="SAM" id="MobiDB-lite"/>
    </source>
</evidence>
<protein>
    <recommendedName>
        <fullName evidence="5">RCR-type E3 ubiquitin transferase</fullName>
        <ecNumber evidence="5">2.3.2.33</ecNumber>
    </recommendedName>
</protein>
<dbReference type="UniPathway" id="UPA00143"/>
<evidence type="ECO:0000313" key="21">
    <source>
        <dbReference type="Proteomes" id="UP000274756"/>
    </source>
</evidence>
<sequence>MSYFLRNLNPFSSTDASIQIDSYSNHSARFIDQSSVCNNRRTQQNDLAGAKSVCSQFAQLLRYCAKLPPRGQLLRLSSQRKALPPSADSDGTTFLASLNNFLHITVSSQELAISQFSFLKHFFLSDDGMNSRRIVVVGANSDGVTSHEFEAASFDTTTCLRIVAAPSAYAALLKITLCCMENALEDGFINEVELDIKDSTLENHLLNKGDQVVLISLKCLFSILAELSKRDPELCSDALGSLLKLLEQLNPDALSTELHSAVRSMHEILKQLRIEGSSEVSSKATSCLIALATAYGMPEFLLSSVASLLCDTTKSELKNEPLPITIPSNHHKLANLVQRIIISKSENGGSIGDWWSNCLHNYVLLSAFEVRIPSDITPETPDDRRLTGSVASDGRYIYVLTCHGLLKFGTGLAETIAGKLYASNAMLKANKGTWLAICNGSLYLRRRQSSRLWVIDVDTLREIGEIMLHSAAVTGALVTDGSTFYQANFDEQWNLLIIPLDDSFTPTSDQKQCQKYRLCEIGYTAVGDCHPLPHELPLSLPKTLQAQASDLQMGREVAFLLARTGKVYYAGNGARLGLQDTGSNWMELVLPDSIVSMSVGTDTETVVLRSGSGHVWISGLGPEIYSQSSPATARFQKVDAGLTPAKLRKFHISNRRKCISVALSSGCIAYVIDNGKAYVSGRHAMHCNPETGQILGLEGVNLVSIALGKTHAAAITRHGQLFTWGLNNLCQCGRAEVVSLSNPRISGAHQMSLSHTEVADDNERTEYCTLNEHLWVKDFASICAKCGECSARGNKCFFAGSRRDMQKVKKGTLCKCGEGETCCLRCGLCRVCGERLAEEMLQNDEERLGTSQRTFLPPARLVLQKFLPDTKISSVSCGNYHTIVLAADRQVFSFGSNCHGQLGVGDTKRYVGPQKVELPMNVQVVQVATGANHSVLRTADGSVITFGAYRQGQLARSAEECTESVKVWHATPSFVKGYGRGCGTVATWVGANGDITLIHSQKRIFSSDIISNCQIVANKDAIIIFPNEVGKDYVAIRRKFNSFYRHSLGPAGLYTSWYLESKYNLMWAFNAAEMRIQSYCNSLVTDAVVTDKKREVIWNEISLLKAPEYFLPVEPDSQLSASHMALSVLCSTFVITMLVSSLSDDDRVAKLDSKSSVIAQGNNGYESRVSYQTVNRFDAYGGGWGYSVHSVEAIQFRASRDIKFLGVGLFGGRGEYIAKLKLFRLTEAEFDEQSIELIAESDEMLFECAAREKAHLMFARAVSIKANHWHVICAQINGPSSDCGASGKTNVTAEDGVHFSFRNSRMSNNGTDINVGQIPELLYVSEISGSASTKVNKEQSYDGDISDSNKISAVIRMKSLIKFSPNTLSYLFEILEWSVQQALVVKETDYCEEISWKREKATAIAIICLKLACFYVRCLYSLSSEKTTEKRTEPSFEFNNLMVQLNTIMNMLFELSNDQLFNENSTGLALLEESVRTYVLCSHVLLPSQAMILSRLAYLMSTPNREWSLVALLSALCHQDYVLPILLWTNQDFQSNMFSELSKKMNEEMLKTSLGNKPQRLTNFQNILRFLFEIAFAHHNAENSELTTSGLLLRSAARTLIVTIAKELVTPKDSTSNCPPIMQSPNRFRRTMTHPTWDVTSGAADAISIKVDVSGVILHGIGVYCADHDQQYFYTCEILLNNGDAAHEQWNVLEKFSGTLVSNQPNSTMKEIAMLKLSKTISMQPGMVYAVRLNITGGKTFCGEGGVGTVRLCNGVRLQFQPCSLSLNGTSLARGQIPFVLYSIKESEAKSIQQIADNEKLSNWFLLLIRMLSAKISDLLAARLLKTNERMACSSIAGYIMVFLELNPRRALDVISALDDLIPMVSSANGERHCNEKVAGKSNSTCGSTSLQIVIESSHPYIPSKIHSQIVNFGASVHFMLVQFSEECETSQADDILWLYARLNDESYLPVGRFCGNRDWPDRMLLVPGNSLWFILETSASSEDILEKQMYGYRCTVTGFLYTDMDSNLVLEKELTWICASACRLLIQIPSDPVILDAITIAEEEIHDIIQKHGSLLRKGLNLSHIPTVNEVLKRSLPASNLTPGLKFLREFIAGSSNTVAGFLASWMMNESVIDCHKSQLLIPEEDIRVGVPVLIHLVPRDQYGRLALCSSMKVEVLVRNGGADQSSVGNGAVQGRPSNPLTTLVPTLDQLCKEPFRPVYLNRARYMSITMMANFADYSFEELRFAYIRSTIFRDYVAMNLSPNGSFCGEWFPRKAGTYRIECKLDGFQLSQSYLLEVVDDIGPVSAISRPNDTSLKSKKRRIAHLSRARFAVCDQRIMSKGVRIRATPTLNALQIGIISRGHTVSYVEEIENNDGIWLRLTDEASAMHCAAQFPTQAWCLQYSKHLDRSFLLLESDETDHIESEGLQLDAKISMTVPAQNINIVDEFGEHSLLMEAKEVYIIPSGTSVALHEDPSLDSNSSETIDGSFQLEIKSDGWLHNRQGIWIRLVDFQHKYALAQDNNGQCFLQRKNSLNHHLSNGNDGEGLSPCSHKPVAQIPPRSRKEQPVKATRPSIADCCRTVFAAFLWHEKLVKDAMVCSTYLKFHPELHQACFSHMSCPSTQDRMDLITATPLHSLTLLWQEINNSVQRSIEQHLILPSPPSVRHFNLRPISSNIAGNNQARTTKKDDLCELCEEWHPTPVTTHMRMAHAGCGKCSGGHGYNSLGKYTSGWSGKCGDGGRPNAVWYLMCTSCRSKHMMQTPTAHQQVVSIYYISVYIVKNILNHPALLIFIDILNFGRERNRRWREFRMTAAANDVTPETVIKENANFLLDLNCSVDGDSKESSISTSGWTINLFPQTSLSPPTLRSACAQVGSGLLLQQASANEKYRSHMRTFSHASDPGPKDSLPHLLVSTCNTFACTSKIGSSPITYGNCHSGNGEFASALRRRLTDCYERRQSVEIMRSPSTALKSLLHNSKQISSGGSHNSLGNVSASLRRPVLAFVIERHDLKRIREAMATAIARAIFFSHSFRVWNWLLKLVSSESSVSDILWQYLTALTSYSPLCKWNKDGLRIATNLKLLPHPWRVCFLAGPIATKMIHQMHSFLYTLAVILQSSGVDHSLRCLCFRTWTFQLTAHEQVGLKIEDLLVVLCNVLATVGDVLSDPSSDQSWTQDDCDGRNARSIPCKSQQHHKCQPDVKEMEDITSYVECEASSRQAMVVCLTDGSSETFWESGEEDKNKSRTLTVHCHNEHINAVLLAVHVDNIRDEGYRTNSVTILEVEPREIRRKLYSEQLDHQFIGWIKCSIAGINTVQIIFRGSNASVRIRQLRVFGFIIKPGHIDSPINQRSPLRPSISDQLLFSSAQIDAFALFQAIAAQAFSDEFSQEEHGTLRQQVLELLFSRVQLQPLQNFVCSQMVNALEREVSSLRERMKRNYSYACGLMVMLIKICKSRQGLEVFSVQNNLLIILSELLLFAPQVVQCQVIETIECLSRLFNPKSVDCHKFVQNLLAVVAKVITLQVKDKSTHSIMSATLFTQVTDAPQHWRIDRSITVDIGRLAKQFLADISSGSINEHWALAVKTELANQVMNFSRLVSSRSKSLEAVSSGLQVSAESGVLGASRIDIIKMAKFWLSIAALSLLKDSKWLELSSVWQSLKANKDQAPEPFCDNHDDGQTLARVYCEVCQCSLCQDCFTILHLNRRNRSHEVQIVGSASGCPQVDIHEGCTRFRVSHFMVLIHSSALNGMVEFISGNTKELIEANIKSANNFGIGLSVQATTSAASRLCRFCGNQLNTSHERLIGLCGYEECKQLAAFACSKLLNCGHLCGGIRDEITCLPCLNCTKPEMRQDADDLCVVCFVDRLGGAPCILLDCGHIFHYCCVKTVLEKRWNGPRITFRFMHCPLCKKQIAHQSLNDLLAPLKVLYEDVATKARLRLEYEGLLQSPAIVSQNSEFFENPEAFAMDRYMYVQCFKCNKAYFGGESRCQQALDDSHYNPEELVCGGCSDVVGAQVCGRHGMDYLEYKCRFCCSVAVYFCFGTTHFCAACHDEFQRLMCLPKQLLPKCPVGPKGMQLEGGACPLKIQHPPTGEEFALGCGICRNLSTF</sequence>
<evidence type="ECO:0000313" key="20">
    <source>
        <dbReference type="Proteomes" id="UP000038040"/>
    </source>
</evidence>
<dbReference type="InterPro" id="IPR001841">
    <property type="entry name" value="Znf_RING"/>
</dbReference>
<dbReference type="EC" id="2.3.2.33" evidence="5"/>
<dbReference type="OrthoDB" id="636773at2759"/>
<feature type="region of interest" description="Disordered" evidence="15">
    <location>
        <begin position="2519"/>
        <end position="2550"/>
    </location>
</feature>
<dbReference type="Gene3D" id="3.30.40.10">
    <property type="entry name" value="Zinc/RING finger domain, C3HC4 (zinc finger)"/>
    <property type="match status" value="1"/>
</dbReference>
<evidence type="ECO:0000256" key="10">
    <source>
        <dbReference type="ARBA" id="ARBA00022786"/>
    </source>
</evidence>
<evidence type="ECO:0000256" key="2">
    <source>
        <dbReference type="ARBA" id="ARBA00004489"/>
    </source>
</evidence>
<evidence type="ECO:0000256" key="5">
    <source>
        <dbReference type="ARBA" id="ARBA00012249"/>
    </source>
</evidence>
<name>A0A158Q352_DRAME</name>
<keyword evidence="7" id="KW-0479">Metal-binding</keyword>
<dbReference type="SUPFAM" id="SSF50985">
    <property type="entry name" value="RCC1/BLIP-II"/>
    <property type="match status" value="1"/>
</dbReference>
<dbReference type="InterPro" id="IPR000408">
    <property type="entry name" value="Reg_chr_condens"/>
</dbReference>
<dbReference type="InterPro" id="IPR013083">
    <property type="entry name" value="Znf_RING/FYVE/PHD"/>
</dbReference>
<dbReference type="GO" id="GO:0007411">
    <property type="term" value="P:axon guidance"/>
    <property type="evidence" value="ECO:0007669"/>
    <property type="project" value="TreeGrafter"/>
</dbReference>
<dbReference type="PROSITE" id="PS50012">
    <property type="entry name" value="RCC1_3"/>
    <property type="match status" value="2"/>
</dbReference>
<dbReference type="Gene3D" id="2.130.10.30">
    <property type="entry name" value="Regulator of chromosome condensation 1/beta-lactamase-inhibitor protein II"/>
    <property type="match status" value="2"/>
</dbReference>
<proteinExistence type="inferred from homology"/>
<feature type="domain" description="DOC" evidence="18">
    <location>
        <begin position="3160"/>
        <end position="3337"/>
    </location>
</feature>
<evidence type="ECO:0000256" key="11">
    <source>
        <dbReference type="ARBA" id="ARBA00022833"/>
    </source>
</evidence>